<dbReference type="Proteomes" id="UP001597040">
    <property type="component" value="Unassembled WGS sequence"/>
</dbReference>
<dbReference type="InterPro" id="IPR014957">
    <property type="entry name" value="IDEAL_dom"/>
</dbReference>
<keyword evidence="3" id="KW-1185">Reference proteome</keyword>
<feature type="domain" description="IDEAL" evidence="1">
    <location>
        <begin position="114"/>
        <end position="146"/>
    </location>
</feature>
<proteinExistence type="predicted"/>
<accession>A0ABW3LNL1</accession>
<sequence length="146" mass="17378">MVTVKMLKPYYIKADDDYVRVILAYQYFSVVINNKVYQFVPVEAKEIRINRRTQEIENINAKFAFQKGKDILFIAMEELISLPDFLVQLHAIGEPYYIYTKDKKREREKESVVIIDELECLNIKRLIDQALDERDEETFYSLAKLL</sequence>
<evidence type="ECO:0000259" key="1">
    <source>
        <dbReference type="SMART" id="SM00914"/>
    </source>
</evidence>
<dbReference type="RefSeq" id="WP_390363588.1">
    <property type="nucleotide sequence ID" value="NZ_JBHTKJ010000052.1"/>
</dbReference>
<dbReference type="EMBL" id="JBHTKJ010000052">
    <property type="protein sequence ID" value="MFD1039931.1"/>
    <property type="molecule type" value="Genomic_DNA"/>
</dbReference>
<dbReference type="Gene3D" id="4.10.810.10">
    <property type="entry name" value="Virus Scaffolding Protein, Chain A"/>
    <property type="match status" value="1"/>
</dbReference>
<dbReference type="SMART" id="SM00914">
    <property type="entry name" value="IDEAL"/>
    <property type="match status" value="1"/>
</dbReference>
<dbReference type="Pfam" id="PF08858">
    <property type="entry name" value="IDEAL"/>
    <property type="match status" value="1"/>
</dbReference>
<protein>
    <submittedName>
        <fullName evidence="2">IDEAL domain-containing protein</fullName>
    </submittedName>
</protein>
<dbReference type="InterPro" id="IPR027393">
    <property type="entry name" value="Virus_scaffolding_prot_C"/>
</dbReference>
<organism evidence="2 3">
    <name type="scientific">Virgibacillus byunsanensis</name>
    <dbReference type="NCBI Taxonomy" id="570945"/>
    <lineage>
        <taxon>Bacteria</taxon>
        <taxon>Bacillati</taxon>
        <taxon>Bacillota</taxon>
        <taxon>Bacilli</taxon>
        <taxon>Bacillales</taxon>
        <taxon>Bacillaceae</taxon>
        <taxon>Virgibacillus</taxon>
    </lineage>
</organism>
<name>A0ABW3LNL1_9BACI</name>
<gene>
    <name evidence="2" type="ORF">ACFQ3N_16285</name>
</gene>
<evidence type="ECO:0000313" key="3">
    <source>
        <dbReference type="Proteomes" id="UP001597040"/>
    </source>
</evidence>
<reference evidence="3" key="1">
    <citation type="journal article" date="2019" name="Int. J. Syst. Evol. Microbiol.">
        <title>The Global Catalogue of Microorganisms (GCM) 10K type strain sequencing project: providing services to taxonomists for standard genome sequencing and annotation.</title>
        <authorList>
            <consortium name="The Broad Institute Genomics Platform"/>
            <consortium name="The Broad Institute Genome Sequencing Center for Infectious Disease"/>
            <person name="Wu L."/>
            <person name="Ma J."/>
        </authorList>
    </citation>
    <scope>NUCLEOTIDE SEQUENCE [LARGE SCALE GENOMIC DNA]</scope>
    <source>
        <strain evidence="3">CCUG 56754</strain>
    </source>
</reference>
<evidence type="ECO:0000313" key="2">
    <source>
        <dbReference type="EMBL" id="MFD1039931.1"/>
    </source>
</evidence>
<comment type="caution">
    <text evidence="2">The sequence shown here is derived from an EMBL/GenBank/DDBJ whole genome shotgun (WGS) entry which is preliminary data.</text>
</comment>